<evidence type="ECO:0000256" key="1">
    <source>
        <dbReference type="SAM" id="MobiDB-lite"/>
    </source>
</evidence>
<dbReference type="Proteomes" id="UP001652660">
    <property type="component" value="Chromosome 9c"/>
</dbReference>
<protein>
    <recommendedName>
        <fullName evidence="2">Reverse transcriptase zinc-binding domain-containing protein</fullName>
    </recommendedName>
</protein>
<dbReference type="InterPro" id="IPR026960">
    <property type="entry name" value="RVT-Znf"/>
</dbReference>
<evidence type="ECO:0000313" key="3">
    <source>
        <dbReference type="Proteomes" id="UP001652660"/>
    </source>
</evidence>
<feature type="region of interest" description="Disordered" evidence="1">
    <location>
        <begin position="116"/>
        <end position="135"/>
    </location>
</feature>
<gene>
    <name evidence="4" type="primary">LOC113708245</name>
</gene>
<name>A0A6P6U7E0_COFAR</name>
<dbReference type="AlphaFoldDB" id="A0A6P6U7E0"/>
<feature type="compositionally biased region" description="Polar residues" evidence="1">
    <location>
        <begin position="119"/>
        <end position="135"/>
    </location>
</feature>
<dbReference type="GeneID" id="113708245"/>
<organism evidence="3 4">
    <name type="scientific">Coffea arabica</name>
    <name type="common">Arabian coffee</name>
    <dbReference type="NCBI Taxonomy" id="13443"/>
    <lineage>
        <taxon>Eukaryota</taxon>
        <taxon>Viridiplantae</taxon>
        <taxon>Streptophyta</taxon>
        <taxon>Embryophyta</taxon>
        <taxon>Tracheophyta</taxon>
        <taxon>Spermatophyta</taxon>
        <taxon>Magnoliopsida</taxon>
        <taxon>eudicotyledons</taxon>
        <taxon>Gunneridae</taxon>
        <taxon>Pentapetalae</taxon>
        <taxon>asterids</taxon>
        <taxon>lamiids</taxon>
        <taxon>Gentianales</taxon>
        <taxon>Rubiaceae</taxon>
        <taxon>Ixoroideae</taxon>
        <taxon>Gardenieae complex</taxon>
        <taxon>Bertiereae - Coffeeae clade</taxon>
        <taxon>Coffeeae</taxon>
        <taxon>Coffea</taxon>
    </lineage>
</organism>
<keyword evidence="3" id="KW-1185">Reference proteome</keyword>
<dbReference type="RefSeq" id="XP_027086508.1">
    <property type="nucleotide sequence ID" value="XM_027230707.1"/>
</dbReference>
<dbReference type="OrthoDB" id="1109492at2759"/>
<dbReference type="Pfam" id="PF13966">
    <property type="entry name" value="zf-RVT"/>
    <property type="match status" value="1"/>
</dbReference>
<evidence type="ECO:0000313" key="4">
    <source>
        <dbReference type="RefSeq" id="XP_027086508.1"/>
    </source>
</evidence>
<feature type="domain" description="Reverse transcriptase zinc-binding" evidence="2">
    <location>
        <begin position="4"/>
        <end position="30"/>
    </location>
</feature>
<evidence type="ECO:0000259" key="2">
    <source>
        <dbReference type="Pfam" id="PF13966"/>
    </source>
</evidence>
<proteinExistence type="predicted"/>
<reference evidence="3" key="1">
    <citation type="journal article" date="2025" name="Foods">
        <title>Unveiling the Microbial Signatures of Arabica Coffee Cherries: Insights into Ripeness Specific Diversity, Functional Traits, and Implications for Quality and Safety.</title>
        <authorList>
            <consortium name="RefSeq"/>
            <person name="Tenea G.N."/>
            <person name="Cifuentes V."/>
            <person name="Reyes P."/>
            <person name="Cevallos-Vallejos M."/>
        </authorList>
    </citation>
    <scope>NUCLEOTIDE SEQUENCE [LARGE SCALE GENOMIC DNA]</scope>
</reference>
<sequence>MGEPICQVCGEGEETIEHLMFFCTIAKEVWRLAPVQWDGIEDRRGNFNTWWSELMEASSRKEGQQHQTLTVNILWQLWKARNEKIFNNKSRNPFDIVQKAHLEWIEYTEVQGTGKLASRQETSASNEEAPGDTTNSNTMTIIVEVSQQKETKTMGIGIVATKDKVHAAWAMKDKSTGDTLLDYAAALKLVLCKITEKHWPAVHLLVSSAHMVRMLRNNKTTDIRLFAQLEDIHMFKALFMSCSFSLVANQCNRLGRRISKYATRLAQDEEYLSPLCQMTQL</sequence>
<accession>A0A6P6U7E0</accession>
<reference evidence="4" key="2">
    <citation type="submission" date="2025-08" db="UniProtKB">
        <authorList>
            <consortium name="RefSeq"/>
        </authorList>
    </citation>
    <scope>IDENTIFICATION</scope>
    <source>
        <tissue evidence="4">Leaves</tissue>
    </source>
</reference>